<dbReference type="SUPFAM" id="SSF50494">
    <property type="entry name" value="Trypsin-like serine proteases"/>
    <property type="match status" value="1"/>
</dbReference>
<gene>
    <name evidence="1" type="ORF">K505DRAFT_365593</name>
</gene>
<dbReference type="OrthoDB" id="5351220at2759"/>
<sequence length="542" mass="60776">MDITDAIDKRLPYRVGYPILPTLPVRHEKCNIERYVRDYSNLVRRVSAVLNDLRIPFHHMEGCLRFHEGDHIEQDVTFLVTARYDFNDKECQTTWIEAVKRIHAYFLKSKITFKIEIIDQKLFFGRNLIKPIFSSEEKILKATAEIMPQLVNEIKTYAWVTVDVVHCYSPLRGKKHPTIIISARDTSKPSWWSTALPSIRKMIADAQSDLDLVLLFLNGLSLLPLDSQRRQGLEYAPYHPGRLIGTSCGLLKSPHCGSVGGVIRLEKDGNRLVLGLTNCHVLLDDFVISQNGNMGPYPPGPLLKDFVVISPSDADRKTEIQSIKSWVKDRPLATNTLAKLWSEKAEQPSQEIGTVFAASGYTTCNSASDRSAGQSDTTKTAKPPLDSNWPLDWCLFQLKSDSLSQLYTDIKTTWRRLEPHRSYKVCKTGRTTGTTAGHVSAVVSLLNHEGMYGNKPVTAHNVIYAHDSMYHLKYRGHFMLSGDSGSLVLLDETEATPIVGLCFASNPATKAAYMIPMEQVVKSINEVTGGKVVDPEEDVSEL</sequence>
<keyword evidence="2" id="KW-1185">Reference proteome</keyword>
<evidence type="ECO:0000313" key="2">
    <source>
        <dbReference type="Proteomes" id="UP000799757"/>
    </source>
</evidence>
<dbReference type="EMBL" id="MU002135">
    <property type="protein sequence ID" value="KAF2789475.1"/>
    <property type="molecule type" value="Genomic_DNA"/>
</dbReference>
<protein>
    <submittedName>
        <fullName evidence="1">Uncharacterized protein</fullName>
    </submittedName>
</protein>
<dbReference type="Proteomes" id="UP000799757">
    <property type="component" value="Unassembled WGS sequence"/>
</dbReference>
<name>A0A6A6WZV1_9PLEO</name>
<proteinExistence type="predicted"/>
<reference evidence="1" key="1">
    <citation type="journal article" date="2020" name="Stud. Mycol.">
        <title>101 Dothideomycetes genomes: a test case for predicting lifestyles and emergence of pathogens.</title>
        <authorList>
            <person name="Haridas S."/>
            <person name="Albert R."/>
            <person name="Binder M."/>
            <person name="Bloem J."/>
            <person name="Labutti K."/>
            <person name="Salamov A."/>
            <person name="Andreopoulos B."/>
            <person name="Baker S."/>
            <person name="Barry K."/>
            <person name="Bills G."/>
            <person name="Bluhm B."/>
            <person name="Cannon C."/>
            <person name="Castanera R."/>
            <person name="Culley D."/>
            <person name="Daum C."/>
            <person name="Ezra D."/>
            <person name="Gonzalez J."/>
            <person name="Henrissat B."/>
            <person name="Kuo A."/>
            <person name="Liang C."/>
            <person name="Lipzen A."/>
            <person name="Lutzoni F."/>
            <person name="Magnuson J."/>
            <person name="Mondo S."/>
            <person name="Nolan M."/>
            <person name="Ohm R."/>
            <person name="Pangilinan J."/>
            <person name="Park H.-J."/>
            <person name="Ramirez L."/>
            <person name="Alfaro M."/>
            <person name="Sun H."/>
            <person name="Tritt A."/>
            <person name="Yoshinaga Y."/>
            <person name="Zwiers L.-H."/>
            <person name="Turgeon B."/>
            <person name="Goodwin S."/>
            <person name="Spatafora J."/>
            <person name="Crous P."/>
            <person name="Grigoriev I."/>
        </authorList>
    </citation>
    <scope>NUCLEOTIDE SEQUENCE</scope>
    <source>
        <strain evidence="1">CBS 109.77</strain>
    </source>
</reference>
<dbReference type="AlphaFoldDB" id="A0A6A6WZV1"/>
<accession>A0A6A6WZV1</accession>
<dbReference type="InterPro" id="IPR009003">
    <property type="entry name" value="Peptidase_S1_PA"/>
</dbReference>
<organism evidence="1 2">
    <name type="scientific">Melanomma pulvis-pyrius CBS 109.77</name>
    <dbReference type="NCBI Taxonomy" id="1314802"/>
    <lineage>
        <taxon>Eukaryota</taxon>
        <taxon>Fungi</taxon>
        <taxon>Dikarya</taxon>
        <taxon>Ascomycota</taxon>
        <taxon>Pezizomycotina</taxon>
        <taxon>Dothideomycetes</taxon>
        <taxon>Pleosporomycetidae</taxon>
        <taxon>Pleosporales</taxon>
        <taxon>Melanommataceae</taxon>
        <taxon>Melanomma</taxon>
    </lineage>
</organism>
<evidence type="ECO:0000313" key="1">
    <source>
        <dbReference type="EMBL" id="KAF2789475.1"/>
    </source>
</evidence>